<comment type="similarity">
    <text evidence="2">Belongs to the short-chain dehydrogenases/reductases (SDR) family.</text>
</comment>
<reference evidence="5" key="1">
    <citation type="journal article" date="2021" name="Proc. Natl. Acad. Sci. U.S.A.">
        <title>Three genomes in the algal genus Volvox reveal the fate of a haploid sex-determining region after a transition to homothallism.</title>
        <authorList>
            <person name="Yamamoto K."/>
            <person name="Hamaji T."/>
            <person name="Kawai-Toyooka H."/>
            <person name="Matsuzaki R."/>
            <person name="Takahashi F."/>
            <person name="Nishimura Y."/>
            <person name="Kawachi M."/>
            <person name="Noguchi H."/>
            <person name="Minakuchi Y."/>
            <person name="Umen J.G."/>
            <person name="Toyoda A."/>
            <person name="Nozaki H."/>
        </authorList>
    </citation>
    <scope>NUCLEOTIDE SEQUENCE</scope>
    <source>
        <strain evidence="5">NIES-3785</strain>
        <strain evidence="4">NIES-3786</strain>
    </source>
</reference>
<evidence type="ECO:0000256" key="3">
    <source>
        <dbReference type="SAM" id="Phobius"/>
    </source>
</evidence>
<dbReference type="EMBL" id="BNCP01000081">
    <property type="protein sequence ID" value="GIL92655.1"/>
    <property type="molecule type" value="Genomic_DNA"/>
</dbReference>
<dbReference type="SUPFAM" id="SSF51735">
    <property type="entry name" value="NAD(P)-binding Rossmann-fold domains"/>
    <property type="match status" value="1"/>
</dbReference>
<proteinExistence type="inferred from homology"/>
<keyword evidence="3" id="KW-0472">Membrane</keyword>
<dbReference type="InterPro" id="IPR036291">
    <property type="entry name" value="NAD(P)-bd_dom_sf"/>
</dbReference>
<dbReference type="PRINTS" id="PR00081">
    <property type="entry name" value="GDHRDH"/>
</dbReference>
<dbReference type="Pfam" id="PF00106">
    <property type="entry name" value="adh_short"/>
    <property type="match status" value="1"/>
</dbReference>
<accession>A0A8J4GX02</accession>
<sequence>MSLETSDASRTNSCAQHALSRFGLTMRTALVTGATRGIGKAIVDEIGRLGAKVYICARSSEDVESRLAEWRAAGIDVRGIVCDVSDRAERQRLVERVAGEFDGKLDILINNVGTNIRKPTVEYSEEDYSFLMRTNLESAYHLCQACQPLLKASGNSSIVFNSSVAGGPTAMRSGTLYAMTKAALNQLTKNLACEWASAGIRVNSVAPWYTATDLALQVLKVCSQTICLYGAVYMQFVFDRPNKLYRVHQELQCLVGSPWLHFDFVRRFYFAVLFFLVLDGSITHLLQSTILETRIIQQARKSIFYVRNS</sequence>
<gene>
    <name evidence="4" type="ORF">Vretifemale_20159</name>
    <name evidence="5" type="ORF">Vretimale_19463</name>
</gene>
<dbReference type="PROSITE" id="PS00061">
    <property type="entry name" value="ADH_SHORT"/>
    <property type="match status" value="1"/>
</dbReference>
<keyword evidence="7" id="KW-1185">Reference proteome</keyword>
<dbReference type="Proteomes" id="UP000747110">
    <property type="component" value="Unassembled WGS sequence"/>
</dbReference>
<keyword evidence="1" id="KW-0560">Oxidoreductase</keyword>
<evidence type="ECO:0000313" key="5">
    <source>
        <dbReference type="EMBL" id="GIM16897.1"/>
    </source>
</evidence>
<keyword evidence="3" id="KW-1133">Transmembrane helix</keyword>
<protein>
    <submittedName>
        <fullName evidence="5">Uncharacterized protein</fullName>
    </submittedName>
</protein>
<dbReference type="PRINTS" id="PR00080">
    <property type="entry name" value="SDRFAMILY"/>
</dbReference>
<evidence type="ECO:0000313" key="7">
    <source>
        <dbReference type="Proteomes" id="UP000747110"/>
    </source>
</evidence>
<dbReference type="FunFam" id="3.40.50.720:FF:000084">
    <property type="entry name" value="Short-chain dehydrogenase reductase"/>
    <property type="match status" value="1"/>
</dbReference>
<dbReference type="Gene3D" id="3.40.50.720">
    <property type="entry name" value="NAD(P)-binding Rossmann-like Domain"/>
    <property type="match status" value="1"/>
</dbReference>
<evidence type="ECO:0000256" key="2">
    <source>
        <dbReference type="RuleBase" id="RU000363"/>
    </source>
</evidence>
<evidence type="ECO:0000313" key="4">
    <source>
        <dbReference type="EMBL" id="GIL92655.1"/>
    </source>
</evidence>
<dbReference type="InterPro" id="IPR045000">
    <property type="entry name" value="TR"/>
</dbReference>
<dbReference type="InterPro" id="IPR002347">
    <property type="entry name" value="SDR_fam"/>
</dbReference>
<evidence type="ECO:0000256" key="1">
    <source>
        <dbReference type="ARBA" id="ARBA00023002"/>
    </source>
</evidence>
<organism evidence="5 6">
    <name type="scientific">Volvox reticuliferus</name>
    <dbReference type="NCBI Taxonomy" id="1737510"/>
    <lineage>
        <taxon>Eukaryota</taxon>
        <taxon>Viridiplantae</taxon>
        <taxon>Chlorophyta</taxon>
        <taxon>core chlorophytes</taxon>
        <taxon>Chlorophyceae</taxon>
        <taxon>CS clade</taxon>
        <taxon>Chlamydomonadales</taxon>
        <taxon>Volvocaceae</taxon>
        <taxon>Volvox</taxon>
    </lineage>
</organism>
<dbReference type="AlphaFoldDB" id="A0A8J4GX02"/>
<dbReference type="GO" id="GO:0016491">
    <property type="term" value="F:oxidoreductase activity"/>
    <property type="evidence" value="ECO:0007669"/>
    <property type="project" value="UniProtKB-KW"/>
</dbReference>
<keyword evidence="3" id="KW-0812">Transmembrane</keyword>
<dbReference type="PANTHER" id="PTHR42898">
    <property type="entry name" value="TROPINONE REDUCTASE"/>
    <property type="match status" value="1"/>
</dbReference>
<name>A0A8J4GX02_9CHLO</name>
<comment type="caution">
    <text evidence="5">The sequence shown here is derived from an EMBL/GenBank/DDBJ whole genome shotgun (WGS) entry which is preliminary data.</text>
</comment>
<dbReference type="InterPro" id="IPR020904">
    <property type="entry name" value="Sc_DH/Rdtase_CS"/>
</dbReference>
<dbReference type="OrthoDB" id="417891at2759"/>
<feature type="transmembrane region" description="Helical" evidence="3">
    <location>
        <begin position="268"/>
        <end position="291"/>
    </location>
</feature>
<evidence type="ECO:0000313" key="6">
    <source>
        <dbReference type="Proteomes" id="UP000722791"/>
    </source>
</evidence>
<dbReference type="EMBL" id="BNCQ01000086">
    <property type="protein sequence ID" value="GIM16897.1"/>
    <property type="molecule type" value="Genomic_DNA"/>
</dbReference>
<dbReference type="Proteomes" id="UP000722791">
    <property type="component" value="Unassembled WGS sequence"/>
</dbReference>
<dbReference type="PANTHER" id="PTHR42898:SF6">
    <property type="entry name" value="NADP-DEPENDENT MANNITOL DEHYDROGENASE"/>
    <property type="match status" value="1"/>
</dbReference>